<evidence type="ECO:0000313" key="2">
    <source>
        <dbReference type="EMBL" id="GLY70645.1"/>
    </source>
</evidence>
<feature type="region of interest" description="Disordered" evidence="1">
    <location>
        <begin position="278"/>
        <end position="304"/>
    </location>
</feature>
<sequence length="304" mass="32821">MSDAFPDEHAPLNGQTFEVCYRLIAQGIHDETPTSKADPFHIDPIYKKMVDEAMAPLDKWRTYAHDGDPALLPTVAGNGTPWADLANIQIKHLHDLPAEVDSIGESLRWNGKASEGYLAYLKRISSRLQSYGGDTGYVRQAAALLEAAFAVQVAFKKDLLELARGAYDKLEAIHDGRHVDDIGTFCVVIGGLALGELGGAIAAGTTITKHVFGKAVTALASYAFGDPTQKLIMHGDTPQKIMKSFDTALGQIVNGYANAAIHVSQEMDDLLTDLRAASDESSLPPVPSVDTSNTPSFTRELFPR</sequence>
<dbReference type="AlphaFoldDB" id="A0A9W6RAZ4"/>
<evidence type="ECO:0000256" key="1">
    <source>
        <dbReference type="SAM" id="MobiDB-lite"/>
    </source>
</evidence>
<organism evidence="2 3">
    <name type="scientific">Amycolatopsis taiwanensis</name>
    <dbReference type="NCBI Taxonomy" id="342230"/>
    <lineage>
        <taxon>Bacteria</taxon>
        <taxon>Bacillati</taxon>
        <taxon>Actinomycetota</taxon>
        <taxon>Actinomycetes</taxon>
        <taxon>Pseudonocardiales</taxon>
        <taxon>Pseudonocardiaceae</taxon>
        <taxon>Amycolatopsis</taxon>
    </lineage>
</organism>
<dbReference type="EMBL" id="BSTI01000025">
    <property type="protein sequence ID" value="GLY70645.1"/>
    <property type="molecule type" value="Genomic_DNA"/>
</dbReference>
<accession>A0A9W6RAZ4</accession>
<proteinExistence type="predicted"/>
<name>A0A9W6RAZ4_9PSEU</name>
<comment type="caution">
    <text evidence="2">The sequence shown here is derived from an EMBL/GenBank/DDBJ whole genome shotgun (WGS) entry which is preliminary data.</text>
</comment>
<protein>
    <submittedName>
        <fullName evidence="2">Uncharacterized protein</fullName>
    </submittedName>
</protein>
<gene>
    <name evidence="2" type="ORF">Atai01_72640</name>
</gene>
<evidence type="ECO:0000313" key="3">
    <source>
        <dbReference type="Proteomes" id="UP001165136"/>
    </source>
</evidence>
<keyword evidence="3" id="KW-1185">Reference proteome</keyword>
<dbReference type="Proteomes" id="UP001165136">
    <property type="component" value="Unassembled WGS sequence"/>
</dbReference>
<reference evidence="2" key="1">
    <citation type="submission" date="2023-03" db="EMBL/GenBank/DDBJ databases">
        <title>Amycolatopsis taiwanensis NBRC 103393.</title>
        <authorList>
            <person name="Ichikawa N."/>
            <person name="Sato H."/>
            <person name="Tonouchi N."/>
        </authorList>
    </citation>
    <scope>NUCLEOTIDE SEQUENCE</scope>
    <source>
        <strain evidence="2">NBRC 103393</strain>
    </source>
</reference>
<dbReference type="RefSeq" id="WP_285489829.1">
    <property type="nucleotide sequence ID" value="NZ_BSTI01000025.1"/>
</dbReference>